<dbReference type="InterPro" id="IPR009256">
    <property type="entry name" value="YqgQ-like"/>
</dbReference>
<proteinExistence type="predicted"/>
<dbReference type="InterPro" id="IPR023164">
    <property type="entry name" value="YqgQ-like_sf"/>
</dbReference>
<protein>
    <submittedName>
        <fullName evidence="1">DUF910 family protein</fullName>
    </submittedName>
</protein>
<dbReference type="SUPFAM" id="SSF158379">
    <property type="entry name" value="YqgQ-like"/>
    <property type="match status" value="1"/>
</dbReference>
<evidence type="ECO:0000313" key="2">
    <source>
        <dbReference type="Proteomes" id="UP000310541"/>
    </source>
</evidence>
<comment type="caution">
    <text evidence="1">The sequence shown here is derived from an EMBL/GenBank/DDBJ whole genome shotgun (WGS) entry which is preliminary data.</text>
</comment>
<reference evidence="1 2" key="1">
    <citation type="submission" date="2019-04" db="EMBL/GenBank/DDBJ databases">
        <title>Genome sequence of Bacillus hwajinpoensis strain Y2.</title>
        <authorList>
            <person name="Fair J.L."/>
            <person name="Maclea K.S."/>
        </authorList>
    </citation>
    <scope>NUCLEOTIDE SEQUENCE [LARGE SCALE GENOMIC DNA]</scope>
    <source>
        <strain evidence="1 2">Y2</strain>
    </source>
</reference>
<name>A0A4U1MH96_9BACL</name>
<dbReference type="AlphaFoldDB" id="A0A4U1MH96"/>
<organism evidence="1 2">
    <name type="scientific">Guptibacillus hwajinpoensis</name>
    <dbReference type="NCBI Taxonomy" id="208199"/>
    <lineage>
        <taxon>Bacteria</taxon>
        <taxon>Bacillati</taxon>
        <taxon>Bacillota</taxon>
        <taxon>Bacilli</taxon>
        <taxon>Bacillales</taxon>
        <taxon>Guptibacillaceae</taxon>
        <taxon>Guptibacillus</taxon>
    </lineage>
</organism>
<sequence>MKTIFDVQQLLKRFGMIVYTGNRLGDLELMEEELQEIYEMKMVEQDDYLVAKMILRNEISRERDKP</sequence>
<evidence type="ECO:0000313" key="1">
    <source>
        <dbReference type="EMBL" id="TKD70117.1"/>
    </source>
</evidence>
<accession>A0A4U1MH96</accession>
<gene>
    <name evidence="1" type="ORF">FBF83_12720</name>
</gene>
<dbReference type="Proteomes" id="UP000310541">
    <property type="component" value="Unassembled WGS sequence"/>
</dbReference>
<dbReference type="Gene3D" id="1.10.287.760">
    <property type="entry name" value="YqgQ-like"/>
    <property type="match status" value="1"/>
</dbReference>
<dbReference type="EMBL" id="SWFM01000003">
    <property type="protein sequence ID" value="TKD70117.1"/>
    <property type="molecule type" value="Genomic_DNA"/>
</dbReference>
<dbReference type="Pfam" id="PF06014">
    <property type="entry name" value="YqgQ-like"/>
    <property type="match status" value="1"/>
</dbReference>
<dbReference type="RefSeq" id="WP_136947534.1">
    <property type="nucleotide sequence ID" value="NZ_SWFM01000003.1"/>
</dbReference>